<dbReference type="Pfam" id="PF00248">
    <property type="entry name" value="Aldo_ket_red"/>
    <property type="match status" value="1"/>
</dbReference>
<keyword evidence="4" id="KW-1185">Reference proteome</keyword>
<dbReference type="EMBL" id="FNXT01001259">
    <property type="protein sequence ID" value="SZX76479.1"/>
    <property type="molecule type" value="Genomic_DNA"/>
</dbReference>
<name>A0A383WH68_TETOB</name>
<organism evidence="3 4">
    <name type="scientific">Tetradesmus obliquus</name>
    <name type="common">Green alga</name>
    <name type="synonym">Acutodesmus obliquus</name>
    <dbReference type="NCBI Taxonomy" id="3088"/>
    <lineage>
        <taxon>Eukaryota</taxon>
        <taxon>Viridiplantae</taxon>
        <taxon>Chlorophyta</taxon>
        <taxon>core chlorophytes</taxon>
        <taxon>Chlorophyceae</taxon>
        <taxon>CS clade</taxon>
        <taxon>Sphaeropleales</taxon>
        <taxon>Scenedesmaceae</taxon>
        <taxon>Tetradesmus</taxon>
    </lineage>
</organism>
<sequence>MPAQHVQWHRKHSTVTTAAAGDSSSSGSSGGSSGDQRRRLGRTDLMVPSICFGTMLFGESQDYPTACRLLDACMEAGVNFFDSAEMYPVPQRAETQGQSEEYLGRWMKQHSRDKVIVATKVAGPSCQMTWIRGGPVALDPPNIRQAVDASLRRLQTDYIDLYQLHWPDRYVPMFGDLDYDPTCAYQSSSPLEDQLAEVGRAVQQGKVRHVGLSNETPWGLMKALQAADQPASAVPRVASLQNGYSLTCRTFDIALAEVCHLEGVSLLAYSPLAMGLLTGKYLAPDGGPATARLNKYKGRYAEAESRYGPKRNVHAAVAAYAQLAHQHGMSPTAMALRFVLRHPLVASAVIGASTQQQLQELLAAAGDGPLQDEQLLEAIDVLHKRYPNPTP</sequence>
<evidence type="ECO:0000313" key="3">
    <source>
        <dbReference type="EMBL" id="SZX76479.1"/>
    </source>
</evidence>
<feature type="region of interest" description="Disordered" evidence="1">
    <location>
        <begin position="1"/>
        <end position="40"/>
    </location>
</feature>
<proteinExistence type="predicted"/>
<dbReference type="InterPro" id="IPR036812">
    <property type="entry name" value="NAD(P)_OxRdtase_dom_sf"/>
</dbReference>
<evidence type="ECO:0000259" key="2">
    <source>
        <dbReference type="Pfam" id="PF00248"/>
    </source>
</evidence>
<dbReference type="Proteomes" id="UP000256970">
    <property type="component" value="Unassembled WGS sequence"/>
</dbReference>
<dbReference type="STRING" id="3088.A0A383WH68"/>
<reference evidence="3 4" key="1">
    <citation type="submission" date="2016-10" db="EMBL/GenBank/DDBJ databases">
        <authorList>
            <person name="Cai Z."/>
        </authorList>
    </citation>
    <scope>NUCLEOTIDE SEQUENCE [LARGE SCALE GENOMIC DNA]</scope>
</reference>
<dbReference type="SUPFAM" id="SSF51430">
    <property type="entry name" value="NAD(P)-linked oxidoreductase"/>
    <property type="match status" value="1"/>
</dbReference>
<accession>A0A383WH68</accession>
<dbReference type="CDD" id="cd19094">
    <property type="entry name" value="AKR_Tas-like"/>
    <property type="match status" value="1"/>
</dbReference>
<feature type="domain" description="NADP-dependent oxidoreductase" evidence="2">
    <location>
        <begin position="50"/>
        <end position="375"/>
    </location>
</feature>
<dbReference type="PANTHER" id="PTHR43147:SF2">
    <property type="entry name" value="NADP-DEPENDENT OXIDOREDUCTASE DOMAIN-CONTAINING PROTEIN"/>
    <property type="match status" value="1"/>
</dbReference>
<dbReference type="Gene3D" id="3.20.20.100">
    <property type="entry name" value="NADP-dependent oxidoreductase domain"/>
    <property type="match status" value="1"/>
</dbReference>
<evidence type="ECO:0000256" key="1">
    <source>
        <dbReference type="SAM" id="MobiDB-lite"/>
    </source>
</evidence>
<protein>
    <recommendedName>
        <fullName evidence="2">NADP-dependent oxidoreductase domain-containing protein</fullName>
    </recommendedName>
</protein>
<dbReference type="PANTHER" id="PTHR43147">
    <property type="entry name" value="PROTEIN TAS"/>
    <property type="match status" value="1"/>
</dbReference>
<dbReference type="AlphaFoldDB" id="A0A383WH68"/>
<gene>
    <name evidence="3" type="ORF">BQ4739_LOCUS16863</name>
</gene>
<dbReference type="InterPro" id="IPR023210">
    <property type="entry name" value="NADP_OxRdtase_dom"/>
</dbReference>
<evidence type="ECO:0000313" key="4">
    <source>
        <dbReference type="Proteomes" id="UP000256970"/>
    </source>
</evidence>